<accession>A0A6M4IKW8</accession>
<feature type="domain" description="MobA-like NTP transferase" evidence="8">
    <location>
        <begin position="12"/>
        <end position="171"/>
    </location>
</feature>
<keyword evidence="3" id="KW-0479">Metal-binding</keyword>
<keyword evidence="2 9" id="KW-0808">Transferase</keyword>
<evidence type="ECO:0000256" key="4">
    <source>
        <dbReference type="ARBA" id="ARBA00022741"/>
    </source>
</evidence>
<keyword evidence="1" id="KW-0963">Cytoplasm</keyword>
<evidence type="ECO:0000259" key="8">
    <source>
        <dbReference type="Pfam" id="PF12804"/>
    </source>
</evidence>
<keyword evidence="6" id="KW-0342">GTP-binding</keyword>
<dbReference type="AlphaFoldDB" id="A0A6M4IKW8"/>
<reference evidence="9 10" key="1">
    <citation type="submission" date="2020-05" db="EMBL/GenBank/DDBJ databases">
        <title>Complete genome sequence of Gemmatimonas greenlandica TET16.</title>
        <authorList>
            <person name="Zeng Y."/>
        </authorList>
    </citation>
    <scope>NUCLEOTIDE SEQUENCE [LARGE SCALE GENOMIC DNA]</scope>
    <source>
        <strain evidence="9 10">TET16</strain>
    </source>
</reference>
<keyword evidence="7" id="KW-0501">Molybdenum cofactor biosynthesis</keyword>
<protein>
    <submittedName>
        <fullName evidence="9">NTP transferase domain-containing protein</fullName>
    </submittedName>
</protein>
<proteinExistence type="predicted"/>
<dbReference type="SUPFAM" id="SSF53448">
    <property type="entry name" value="Nucleotide-diphospho-sugar transferases"/>
    <property type="match status" value="1"/>
</dbReference>
<dbReference type="KEGG" id="ggr:HKW67_07520"/>
<organism evidence="9 10">
    <name type="scientific">Gemmatimonas groenlandica</name>
    <dbReference type="NCBI Taxonomy" id="2732249"/>
    <lineage>
        <taxon>Bacteria</taxon>
        <taxon>Pseudomonadati</taxon>
        <taxon>Gemmatimonadota</taxon>
        <taxon>Gemmatimonadia</taxon>
        <taxon>Gemmatimonadales</taxon>
        <taxon>Gemmatimonadaceae</taxon>
        <taxon>Gemmatimonas</taxon>
    </lineage>
</organism>
<keyword evidence="5" id="KW-0460">Magnesium</keyword>
<dbReference type="GO" id="GO:0005525">
    <property type="term" value="F:GTP binding"/>
    <property type="evidence" value="ECO:0007669"/>
    <property type="project" value="UniProtKB-KW"/>
</dbReference>
<dbReference type="RefSeq" id="WP_171224793.1">
    <property type="nucleotide sequence ID" value="NZ_CP053085.1"/>
</dbReference>
<dbReference type="InterPro" id="IPR029044">
    <property type="entry name" value="Nucleotide-diphossugar_trans"/>
</dbReference>
<sequence length="198" mass="21689">MPRTRTLAPLFGLVLTGGASSRMGRDKATIAYHGTPQWRHVADMLRACGADPYWSCTAQQGDAWLLGDRAIVDAVPGHGPASGLHAAFSAAFSRDDDAAWLVIGCDYPWLDAYDVQRLVDARAEDVEAISYLNPGSQEIEPMIALWEPAAQQRFLQAFDRGERSARRILRTCALRLLDPPTPRALENRNADLADTVGD</sequence>
<dbReference type="Gene3D" id="3.90.550.10">
    <property type="entry name" value="Spore Coat Polysaccharide Biosynthesis Protein SpsA, Chain A"/>
    <property type="match status" value="1"/>
</dbReference>
<dbReference type="PANTHER" id="PTHR19136:SF81">
    <property type="entry name" value="MOLYBDENUM COFACTOR GUANYLYLTRANSFERASE"/>
    <property type="match status" value="1"/>
</dbReference>
<dbReference type="EMBL" id="CP053085">
    <property type="protein sequence ID" value="QJR35363.1"/>
    <property type="molecule type" value="Genomic_DNA"/>
</dbReference>
<evidence type="ECO:0000313" key="10">
    <source>
        <dbReference type="Proteomes" id="UP000500938"/>
    </source>
</evidence>
<name>A0A6M4IKW8_9BACT</name>
<dbReference type="GO" id="GO:0016779">
    <property type="term" value="F:nucleotidyltransferase activity"/>
    <property type="evidence" value="ECO:0007669"/>
    <property type="project" value="UniProtKB-ARBA"/>
</dbReference>
<dbReference type="GO" id="GO:0006777">
    <property type="term" value="P:Mo-molybdopterin cofactor biosynthetic process"/>
    <property type="evidence" value="ECO:0007669"/>
    <property type="project" value="UniProtKB-KW"/>
</dbReference>
<evidence type="ECO:0000256" key="6">
    <source>
        <dbReference type="ARBA" id="ARBA00023134"/>
    </source>
</evidence>
<dbReference type="CDD" id="cd02503">
    <property type="entry name" value="MobA"/>
    <property type="match status" value="1"/>
</dbReference>
<dbReference type="GO" id="GO:0046872">
    <property type="term" value="F:metal ion binding"/>
    <property type="evidence" value="ECO:0007669"/>
    <property type="project" value="UniProtKB-KW"/>
</dbReference>
<dbReference type="Pfam" id="PF12804">
    <property type="entry name" value="NTP_transf_3"/>
    <property type="match status" value="1"/>
</dbReference>
<dbReference type="Proteomes" id="UP000500938">
    <property type="component" value="Chromosome"/>
</dbReference>
<dbReference type="PANTHER" id="PTHR19136">
    <property type="entry name" value="MOLYBDENUM COFACTOR GUANYLYLTRANSFERASE"/>
    <property type="match status" value="1"/>
</dbReference>
<evidence type="ECO:0000256" key="5">
    <source>
        <dbReference type="ARBA" id="ARBA00022842"/>
    </source>
</evidence>
<evidence type="ECO:0000256" key="3">
    <source>
        <dbReference type="ARBA" id="ARBA00022723"/>
    </source>
</evidence>
<dbReference type="InterPro" id="IPR013482">
    <property type="entry name" value="Molybde_CF_guanTrfase"/>
</dbReference>
<dbReference type="InterPro" id="IPR025877">
    <property type="entry name" value="MobA-like_NTP_Trfase"/>
</dbReference>
<evidence type="ECO:0000256" key="1">
    <source>
        <dbReference type="ARBA" id="ARBA00022490"/>
    </source>
</evidence>
<evidence type="ECO:0000256" key="2">
    <source>
        <dbReference type="ARBA" id="ARBA00022679"/>
    </source>
</evidence>
<evidence type="ECO:0000256" key="7">
    <source>
        <dbReference type="ARBA" id="ARBA00023150"/>
    </source>
</evidence>
<keyword evidence="4" id="KW-0547">Nucleotide-binding</keyword>
<keyword evidence="10" id="KW-1185">Reference proteome</keyword>
<evidence type="ECO:0000313" key="9">
    <source>
        <dbReference type="EMBL" id="QJR35363.1"/>
    </source>
</evidence>
<gene>
    <name evidence="9" type="ORF">HKW67_07520</name>
</gene>